<keyword evidence="2" id="KW-1185">Reference proteome</keyword>
<accession>A0A6N4SUM2</accession>
<sequence length="561" mass="61064">MSFYSYADYVPCSFTVAFDKQDVRCHGEKSGSARVRVNIPSGIAYTIEWFDGITTDVHANLPAGTFFVKITDQTGCNANYFVTLAEPDPLAVTADVTDLRCYQTPEGKITLVVTGGTPTYSYQWSNGETSADVAGLAAGNYSVQVEDTKGCIASLSSMVKQPTQLLSSYEVKNVSCFGGSDGTIDLTAFGGFPFYTYTWDDGTQLQDVYNLKAGVHDVTIKDVNGCIKLTSIIVNQPDPITTEKVITDVKCYGFKDGIIDLTVSGGVMPYTFKWSTPEIVLGQTEEDLANIPVGTYYLLIRDFFQCEFYDTMNVKESFLLVTNLDISDAVCYDSSNASIDLTVTGGLPPYSYLWSSGQTTQDISAVHAGIYNVLIDDVNGCTALVQGEIKQPDNLTFGFSVSEVSCKDNDDGSIVMTNSGAVAPYSYSWSNGVDTKDLYDLLGNNYTITVTDAHACPFSATVTVPTNPRACITLITIPNAFSPNGDNTNDVWVIRDSDLYPDIKVKVINQWGETIFSSTGYQEPWDGTYKGHDVSGGTYYYEVNLHSGDDVPFSGTLTVIR</sequence>
<dbReference type="AlphaFoldDB" id="A0A6N4SUM2"/>
<reference evidence="1 2" key="1">
    <citation type="journal article" date="2007" name="Appl. Environ. Microbiol.">
        <title>Genome sequence of the cellulolytic gliding bacterium Cytophaga hutchinsonii.</title>
        <authorList>
            <person name="Xie G."/>
            <person name="Bruce D.C."/>
            <person name="Challacombe J.F."/>
            <person name="Chertkov O."/>
            <person name="Detter J.C."/>
            <person name="Gilna P."/>
            <person name="Han C.S."/>
            <person name="Lucas S."/>
            <person name="Misra M."/>
            <person name="Myers G.L."/>
            <person name="Richardson P."/>
            <person name="Tapia R."/>
            <person name="Thayer N."/>
            <person name="Thompson L.S."/>
            <person name="Brettin T.S."/>
            <person name="Henrissat B."/>
            <person name="Wilson D.B."/>
            <person name="McBride M.J."/>
        </authorList>
    </citation>
    <scope>NUCLEOTIDE SEQUENCE [LARGE SCALE GENOMIC DNA]</scope>
    <source>
        <strain evidence="2">ATCC 33406 / DSM 1761 / CIP 103989 / NBRC 15051 / NCIMB 9469 / D465</strain>
    </source>
</reference>
<dbReference type="InterPro" id="IPR043504">
    <property type="entry name" value="Peptidase_S1_PA_chymotrypsin"/>
</dbReference>
<dbReference type="Proteomes" id="UP000001822">
    <property type="component" value="Chromosome"/>
</dbReference>
<protein>
    <submittedName>
        <fullName evidence="1">Uncharacterized protein</fullName>
    </submittedName>
</protein>
<dbReference type="InterPro" id="IPR025667">
    <property type="entry name" value="SprB_repeat"/>
</dbReference>
<proteinExistence type="predicted"/>
<dbReference type="Pfam" id="PF13573">
    <property type="entry name" value="SprB"/>
    <property type="match status" value="5"/>
</dbReference>
<evidence type="ECO:0000313" key="2">
    <source>
        <dbReference type="Proteomes" id="UP000001822"/>
    </source>
</evidence>
<dbReference type="Gene3D" id="2.40.10.10">
    <property type="entry name" value="Trypsin-like serine proteases"/>
    <property type="match status" value="2"/>
</dbReference>
<evidence type="ECO:0000313" key="1">
    <source>
        <dbReference type="EMBL" id="ABG60167.1"/>
    </source>
</evidence>
<dbReference type="Pfam" id="PF13585">
    <property type="entry name" value="CHU_C"/>
    <property type="match status" value="1"/>
</dbReference>
<dbReference type="NCBIfam" id="TIGR04131">
    <property type="entry name" value="Bac_Flav_CTERM"/>
    <property type="match status" value="1"/>
</dbReference>
<gene>
    <name evidence="1" type="ordered locus">CHU_2925</name>
</gene>
<dbReference type="EMBL" id="CP000383">
    <property type="protein sequence ID" value="ABG60167.1"/>
    <property type="molecule type" value="Genomic_DNA"/>
</dbReference>
<dbReference type="InterPro" id="IPR026341">
    <property type="entry name" value="T9SS_type_B"/>
</dbReference>
<dbReference type="KEGG" id="chu:CHU_2925"/>
<name>A0A6N4SUM2_CYTH3</name>
<dbReference type="Gene3D" id="2.60.40.740">
    <property type="match status" value="2"/>
</dbReference>
<organism evidence="1 2">
    <name type="scientific">Cytophaga hutchinsonii (strain ATCC 33406 / DSM 1761 / CIP 103989 / NBRC 15051 / NCIMB 9469 / D465)</name>
    <dbReference type="NCBI Taxonomy" id="269798"/>
    <lineage>
        <taxon>Bacteria</taxon>
        <taxon>Pseudomonadati</taxon>
        <taxon>Bacteroidota</taxon>
        <taxon>Cytophagia</taxon>
        <taxon>Cytophagales</taxon>
        <taxon>Cytophagaceae</taxon>
        <taxon>Cytophaga</taxon>
    </lineage>
</organism>